<dbReference type="AlphaFoldDB" id="A0AAP0M265"/>
<dbReference type="EMBL" id="JBCGBO010000006">
    <property type="protein sequence ID" value="KAK9194687.1"/>
    <property type="molecule type" value="Genomic_DNA"/>
</dbReference>
<sequence>MAPIRLLIIAIGFLFLMHGIRDCSFALAQDEATSRNGLGAINQGHAVSPRKEVADDHGVAGAISMSKLWLQGRKMAAHMVWKEHEKNPKGMDKSGTLKISGASHSDGKFHFEGRGDFLGKSKFEDHKSSSHKLNNAAGKRSAEASKKYLESFDHPQDDDQPAVSLLNPKQMQPRDQENEVSQERPDVDTQRLLIAAKEIENLMQKDYRGMSKPRRKPPINNHEPRH</sequence>
<keyword evidence="2" id="KW-0732">Signal</keyword>
<evidence type="ECO:0000256" key="1">
    <source>
        <dbReference type="SAM" id="MobiDB-lite"/>
    </source>
</evidence>
<feature type="region of interest" description="Disordered" evidence="1">
    <location>
        <begin position="122"/>
        <end position="226"/>
    </location>
</feature>
<dbReference type="InterPro" id="IPR038804">
    <property type="entry name" value="RGF3"/>
</dbReference>
<evidence type="ECO:0000256" key="2">
    <source>
        <dbReference type="SAM" id="SignalP"/>
    </source>
</evidence>
<accession>A0AAP0M265</accession>
<reference evidence="3 4" key="1">
    <citation type="submission" date="2024-05" db="EMBL/GenBank/DDBJ databases">
        <title>Haplotype-resolved chromosome-level genome assembly of Huyou (Citrus changshanensis).</title>
        <authorList>
            <person name="Miao C."/>
            <person name="Chen W."/>
            <person name="Wu Y."/>
            <person name="Wang L."/>
            <person name="Zhao S."/>
            <person name="Grierson D."/>
            <person name="Xu C."/>
            <person name="Chen K."/>
        </authorList>
    </citation>
    <scope>NUCLEOTIDE SEQUENCE [LARGE SCALE GENOMIC DNA]</scope>
    <source>
        <strain evidence="3">01-14</strain>
        <tissue evidence="3">Leaf</tissue>
    </source>
</reference>
<comment type="caution">
    <text evidence="3">The sequence shown here is derived from an EMBL/GenBank/DDBJ whole genome shotgun (WGS) entry which is preliminary data.</text>
</comment>
<feature type="region of interest" description="Disordered" evidence="1">
    <location>
        <begin position="85"/>
        <end position="105"/>
    </location>
</feature>
<dbReference type="PANTHER" id="PTHR36313">
    <property type="entry name" value="ROOT MERISTEM GROWTH FACTOR 2"/>
    <property type="match status" value="1"/>
</dbReference>
<evidence type="ECO:0000313" key="4">
    <source>
        <dbReference type="Proteomes" id="UP001428341"/>
    </source>
</evidence>
<feature type="chain" id="PRO_5042841975" evidence="2">
    <location>
        <begin position="23"/>
        <end position="226"/>
    </location>
</feature>
<organism evidence="3 4">
    <name type="scientific">Citrus x changshan-huyou</name>
    <dbReference type="NCBI Taxonomy" id="2935761"/>
    <lineage>
        <taxon>Eukaryota</taxon>
        <taxon>Viridiplantae</taxon>
        <taxon>Streptophyta</taxon>
        <taxon>Embryophyta</taxon>
        <taxon>Tracheophyta</taxon>
        <taxon>Spermatophyta</taxon>
        <taxon>Magnoliopsida</taxon>
        <taxon>eudicotyledons</taxon>
        <taxon>Gunneridae</taxon>
        <taxon>Pentapetalae</taxon>
        <taxon>rosids</taxon>
        <taxon>malvids</taxon>
        <taxon>Sapindales</taxon>
        <taxon>Rutaceae</taxon>
        <taxon>Aurantioideae</taxon>
        <taxon>Citrus</taxon>
    </lineage>
</organism>
<protein>
    <submittedName>
        <fullName evidence="3">Uncharacterized protein</fullName>
    </submittedName>
</protein>
<dbReference type="Proteomes" id="UP001428341">
    <property type="component" value="Unassembled WGS sequence"/>
</dbReference>
<keyword evidence="4" id="KW-1185">Reference proteome</keyword>
<dbReference type="PANTHER" id="PTHR36313:SF7">
    <property type="entry name" value="OS09G0474600 PROTEIN"/>
    <property type="match status" value="1"/>
</dbReference>
<proteinExistence type="predicted"/>
<feature type="compositionally biased region" description="Basic and acidic residues" evidence="1">
    <location>
        <begin position="197"/>
        <end position="209"/>
    </location>
</feature>
<dbReference type="GO" id="GO:0010082">
    <property type="term" value="P:regulation of root meristem growth"/>
    <property type="evidence" value="ECO:0007669"/>
    <property type="project" value="InterPro"/>
</dbReference>
<dbReference type="GO" id="GO:0008083">
    <property type="term" value="F:growth factor activity"/>
    <property type="evidence" value="ECO:0007669"/>
    <property type="project" value="InterPro"/>
</dbReference>
<name>A0AAP0M265_9ROSI</name>
<feature type="compositionally biased region" description="Basic and acidic residues" evidence="1">
    <location>
        <begin position="172"/>
        <end position="189"/>
    </location>
</feature>
<gene>
    <name evidence="3" type="ORF">WN944_005394</name>
</gene>
<evidence type="ECO:0000313" key="3">
    <source>
        <dbReference type="EMBL" id="KAK9194687.1"/>
    </source>
</evidence>
<feature type="compositionally biased region" description="Basic and acidic residues" evidence="1">
    <location>
        <begin position="140"/>
        <end position="157"/>
    </location>
</feature>
<feature type="signal peptide" evidence="2">
    <location>
        <begin position="1"/>
        <end position="22"/>
    </location>
</feature>